<evidence type="ECO:0000259" key="4">
    <source>
        <dbReference type="PROSITE" id="PS50061"/>
    </source>
</evidence>
<dbReference type="EMBL" id="VSWD01000010">
    <property type="protein sequence ID" value="KAK3091691.1"/>
    <property type="molecule type" value="Genomic_DNA"/>
</dbReference>
<dbReference type="PROSITE" id="PS00345">
    <property type="entry name" value="ETS_DOMAIN_1"/>
    <property type="match status" value="1"/>
</dbReference>
<dbReference type="FunFam" id="1.10.10.10:FF:000996">
    <property type="entry name" value="Predicted protein"/>
    <property type="match status" value="1"/>
</dbReference>
<dbReference type="InterPro" id="IPR000418">
    <property type="entry name" value="Ets_dom"/>
</dbReference>
<dbReference type="Proteomes" id="UP001186944">
    <property type="component" value="Unassembled WGS sequence"/>
</dbReference>
<dbReference type="PRINTS" id="PR00454">
    <property type="entry name" value="ETSDOMAIN"/>
</dbReference>
<reference evidence="5" key="1">
    <citation type="submission" date="2019-08" db="EMBL/GenBank/DDBJ databases">
        <title>The improved chromosome-level genome for the pearl oyster Pinctada fucata martensii using PacBio sequencing and Hi-C.</title>
        <authorList>
            <person name="Zheng Z."/>
        </authorList>
    </citation>
    <scope>NUCLEOTIDE SEQUENCE</scope>
    <source>
        <strain evidence="5">ZZ-2019</strain>
        <tissue evidence="5">Adductor muscle</tissue>
    </source>
</reference>
<organism evidence="5 6">
    <name type="scientific">Pinctada imbricata</name>
    <name type="common">Atlantic pearl-oyster</name>
    <name type="synonym">Pinctada martensii</name>
    <dbReference type="NCBI Taxonomy" id="66713"/>
    <lineage>
        <taxon>Eukaryota</taxon>
        <taxon>Metazoa</taxon>
        <taxon>Spiralia</taxon>
        <taxon>Lophotrochozoa</taxon>
        <taxon>Mollusca</taxon>
        <taxon>Bivalvia</taxon>
        <taxon>Autobranchia</taxon>
        <taxon>Pteriomorphia</taxon>
        <taxon>Pterioida</taxon>
        <taxon>Pterioidea</taxon>
        <taxon>Pteriidae</taxon>
        <taxon>Pinctada</taxon>
    </lineage>
</organism>
<dbReference type="GO" id="GO:0030154">
    <property type="term" value="P:cell differentiation"/>
    <property type="evidence" value="ECO:0007669"/>
    <property type="project" value="TreeGrafter"/>
</dbReference>
<evidence type="ECO:0000256" key="1">
    <source>
        <dbReference type="ARBA" id="ARBA00005562"/>
    </source>
</evidence>
<sequence>MKISTLCLVTDLVLDGNSDGGGKRPNERNSSRQTIHLWEFLKELLMQPSMYSNCIRWVNQEKGIFKIENSTRVAKLWGRRKNRPAMNYDKLSRSIRQYYKKNIIKKTEHSKRLVYQFCHCVL</sequence>
<comment type="similarity">
    <text evidence="1 3">Belongs to the ETS family.</text>
</comment>
<keyword evidence="2 3" id="KW-0238">DNA-binding</keyword>
<dbReference type="InterPro" id="IPR046328">
    <property type="entry name" value="ETS_fam"/>
</dbReference>
<dbReference type="PANTHER" id="PTHR11849:SF182">
    <property type="entry name" value="SAM POINTED DOMAIN-CONTAINING ETS TRANSCRIPTION FACTOR"/>
    <property type="match status" value="1"/>
</dbReference>
<proteinExistence type="inferred from homology"/>
<dbReference type="SUPFAM" id="SSF46785">
    <property type="entry name" value="Winged helix' DNA-binding domain"/>
    <property type="match status" value="1"/>
</dbReference>
<accession>A0AA89BRS3</accession>
<dbReference type="Gene3D" id="1.10.10.10">
    <property type="entry name" value="Winged helix-like DNA-binding domain superfamily/Winged helix DNA-binding domain"/>
    <property type="match status" value="1"/>
</dbReference>
<dbReference type="PANTHER" id="PTHR11849">
    <property type="entry name" value="ETS"/>
    <property type="match status" value="1"/>
</dbReference>
<evidence type="ECO:0000313" key="6">
    <source>
        <dbReference type="Proteomes" id="UP001186944"/>
    </source>
</evidence>
<dbReference type="PROSITE" id="PS00346">
    <property type="entry name" value="ETS_DOMAIN_2"/>
    <property type="match status" value="1"/>
</dbReference>
<protein>
    <recommendedName>
        <fullName evidence="4">ETS domain-containing protein</fullName>
    </recommendedName>
</protein>
<dbReference type="GO" id="GO:0005634">
    <property type="term" value="C:nucleus"/>
    <property type="evidence" value="ECO:0007669"/>
    <property type="project" value="UniProtKB-SubCell"/>
</dbReference>
<comment type="caution">
    <text evidence="5">The sequence shown here is derived from an EMBL/GenBank/DDBJ whole genome shotgun (WGS) entry which is preliminary data.</text>
</comment>
<gene>
    <name evidence="5" type="ORF">FSP39_021915</name>
</gene>
<name>A0AA89BRS3_PINIB</name>
<dbReference type="GO" id="GO:0043565">
    <property type="term" value="F:sequence-specific DNA binding"/>
    <property type="evidence" value="ECO:0007669"/>
    <property type="project" value="InterPro"/>
</dbReference>
<evidence type="ECO:0000313" key="5">
    <source>
        <dbReference type="EMBL" id="KAK3091691.1"/>
    </source>
</evidence>
<dbReference type="InterPro" id="IPR036390">
    <property type="entry name" value="WH_DNA-bd_sf"/>
</dbReference>
<dbReference type="AlphaFoldDB" id="A0AA89BRS3"/>
<dbReference type="GO" id="GO:0000981">
    <property type="term" value="F:DNA-binding transcription factor activity, RNA polymerase II-specific"/>
    <property type="evidence" value="ECO:0007669"/>
    <property type="project" value="TreeGrafter"/>
</dbReference>
<feature type="domain" description="ETS" evidence="4">
    <location>
        <begin position="35"/>
        <end position="118"/>
    </location>
</feature>
<keyword evidence="3" id="KW-0539">Nucleus</keyword>
<dbReference type="InterPro" id="IPR036388">
    <property type="entry name" value="WH-like_DNA-bd_sf"/>
</dbReference>
<dbReference type="PROSITE" id="PS50061">
    <property type="entry name" value="ETS_DOMAIN_3"/>
    <property type="match status" value="1"/>
</dbReference>
<evidence type="ECO:0000256" key="2">
    <source>
        <dbReference type="ARBA" id="ARBA00023125"/>
    </source>
</evidence>
<keyword evidence="6" id="KW-1185">Reference proteome</keyword>
<dbReference type="Pfam" id="PF00178">
    <property type="entry name" value="Ets"/>
    <property type="match status" value="1"/>
</dbReference>
<comment type="subcellular location">
    <subcellularLocation>
        <location evidence="3">Nucleus</location>
    </subcellularLocation>
</comment>
<dbReference type="SMART" id="SM00413">
    <property type="entry name" value="ETS"/>
    <property type="match status" value="1"/>
</dbReference>
<evidence type="ECO:0000256" key="3">
    <source>
        <dbReference type="RuleBase" id="RU004019"/>
    </source>
</evidence>